<evidence type="ECO:0000256" key="1">
    <source>
        <dbReference type="SAM" id="MobiDB-lite"/>
    </source>
</evidence>
<gene>
    <name evidence="2" type="ORF">AULFYP135_01814</name>
</gene>
<feature type="region of interest" description="Disordered" evidence="1">
    <location>
        <begin position="70"/>
        <end position="89"/>
    </location>
</feature>
<protein>
    <submittedName>
        <fullName evidence="2">Uncharacterized protein</fullName>
    </submittedName>
</protein>
<name>A0A6N2UAA5_9FIRM</name>
<sequence>MSKVPSPRLPKKLRRTVVFCAALAAVFSLISAAIHSMTLLRINSVLSQAQRAFPKLEEAAELYIQANKAPSAREKKMVFPQAKSPEKKG</sequence>
<proteinExistence type="predicted"/>
<evidence type="ECO:0000313" key="2">
    <source>
        <dbReference type="EMBL" id="VYT14299.1"/>
    </source>
</evidence>
<reference evidence="2" key="1">
    <citation type="submission" date="2019-11" db="EMBL/GenBank/DDBJ databases">
        <authorList>
            <person name="Feng L."/>
        </authorList>
    </citation>
    <scope>NUCLEOTIDE SEQUENCE</scope>
    <source>
        <strain evidence="2">AundefinedLFYP135</strain>
    </source>
</reference>
<dbReference type="EMBL" id="CACRSL010000003">
    <property type="protein sequence ID" value="VYT14299.1"/>
    <property type="molecule type" value="Genomic_DNA"/>
</dbReference>
<accession>A0A6N2UAA5</accession>
<organism evidence="2">
    <name type="scientific">uncultured Anaerotruncus sp</name>
    <dbReference type="NCBI Taxonomy" id="905011"/>
    <lineage>
        <taxon>Bacteria</taxon>
        <taxon>Bacillati</taxon>
        <taxon>Bacillota</taxon>
        <taxon>Clostridia</taxon>
        <taxon>Eubacteriales</taxon>
        <taxon>Oscillospiraceae</taxon>
        <taxon>Anaerotruncus</taxon>
        <taxon>environmental samples</taxon>
    </lineage>
</organism>
<dbReference type="AlphaFoldDB" id="A0A6N2UAA5"/>